<organism evidence="11 12">
    <name type="scientific">Actinacidiphila alni</name>
    <dbReference type="NCBI Taxonomy" id="380248"/>
    <lineage>
        <taxon>Bacteria</taxon>
        <taxon>Bacillati</taxon>
        <taxon>Actinomycetota</taxon>
        <taxon>Actinomycetes</taxon>
        <taxon>Kitasatosporales</taxon>
        <taxon>Streptomycetaceae</taxon>
        <taxon>Actinacidiphila</taxon>
    </lineage>
</organism>
<dbReference type="Gene3D" id="1.20.1250.20">
    <property type="entry name" value="MFS general substrate transporter like domains"/>
    <property type="match status" value="1"/>
</dbReference>
<evidence type="ECO:0000256" key="5">
    <source>
        <dbReference type="ARBA" id="ARBA00022989"/>
    </source>
</evidence>
<reference evidence="11 12" key="1">
    <citation type="submission" date="2016-10" db="EMBL/GenBank/DDBJ databases">
        <authorList>
            <person name="de Groot N.N."/>
        </authorList>
    </citation>
    <scope>NUCLEOTIDE SEQUENCE [LARGE SCALE GENOMIC DNA]</scope>
    <source>
        <strain evidence="11 12">CGMCC 4.3510</strain>
    </source>
</reference>
<feature type="transmembrane region" description="Helical" evidence="9">
    <location>
        <begin position="392"/>
        <end position="413"/>
    </location>
</feature>
<feature type="transmembrane region" description="Helical" evidence="9">
    <location>
        <begin position="260"/>
        <end position="277"/>
    </location>
</feature>
<keyword evidence="5 9" id="KW-1133">Transmembrane helix</keyword>
<keyword evidence="3" id="KW-1003">Cell membrane</keyword>
<keyword evidence="6 9" id="KW-0472">Membrane</keyword>
<feature type="transmembrane region" description="Helical" evidence="9">
    <location>
        <begin position="425"/>
        <end position="451"/>
    </location>
</feature>
<dbReference type="STRING" id="380248.SAMN05216251_102300"/>
<feature type="transmembrane region" description="Helical" evidence="9">
    <location>
        <begin position="116"/>
        <end position="137"/>
    </location>
</feature>
<feature type="domain" description="Major facilitator superfamily (MFS) profile" evidence="10">
    <location>
        <begin position="21"/>
        <end position="497"/>
    </location>
</feature>
<dbReference type="PANTHER" id="PTHR42718:SF46">
    <property type="entry name" value="BLR6921 PROTEIN"/>
    <property type="match status" value="1"/>
</dbReference>
<dbReference type="GO" id="GO:0046677">
    <property type="term" value="P:response to antibiotic"/>
    <property type="evidence" value="ECO:0007669"/>
    <property type="project" value="UniProtKB-KW"/>
</dbReference>
<sequence>MSLVSLSPFRSRPAGASRGAALAVLSAGTLMIILDGTIVNVALPSIQRDLGFSQSGLAWVVNAYLIAFAGLLLLSGRLGDLFGRRRILVGGLAAFSAASLLCGFADSAGLLIGARFVQGAAGAMVSAVGLGMVIALYPDARGRARAMGVYSFVQSAGGVLGLLAGGVLTQAINWHWIFFVNLPIGSAAALFSLRLLPDDRPAARTPKADQIHTAARTGQAHTAGSESLDVPGAVLVTAALMLGVHTIVKTADRGWTSPTTAGFAALSVLLLAAFLVRQAKAAQPLMPLRIFRSRIVSGANVVLALMVAGGFGFQFMSSLYLQQVLGYDPLRIGLALAPTGAVIGVMSLALSARLGARFGQRAVLLPSLLLFAGGFLLLARAPSAHATYVADVLPAVLVFGVAFGLAMPSLMTLGMSEATPADSGLLSGVFNTAQQIGGALGLAVLAALAAARTDHERAAGHALPAALTSGYHLAFLVAAGLLLFAAALAAVLLRPSAPSSRAGGDANRAEDSGIEAANSLSAPASSQARNQEPARGRPAAAPTDRTAHV</sequence>
<dbReference type="InterPro" id="IPR020846">
    <property type="entry name" value="MFS_dom"/>
</dbReference>
<dbReference type="PROSITE" id="PS50850">
    <property type="entry name" value="MFS"/>
    <property type="match status" value="1"/>
</dbReference>
<feature type="transmembrane region" description="Helical" evidence="9">
    <location>
        <begin position="87"/>
        <end position="110"/>
    </location>
</feature>
<feature type="transmembrane region" description="Helical" evidence="9">
    <location>
        <begin position="149"/>
        <end position="168"/>
    </location>
</feature>
<keyword evidence="2" id="KW-0813">Transport</keyword>
<evidence type="ECO:0000256" key="1">
    <source>
        <dbReference type="ARBA" id="ARBA00004651"/>
    </source>
</evidence>
<accession>A0A1I1Z2T3</accession>
<feature type="transmembrane region" description="Helical" evidence="9">
    <location>
        <begin position="174"/>
        <end position="196"/>
    </location>
</feature>
<dbReference type="AlphaFoldDB" id="A0A1I1Z2T3"/>
<evidence type="ECO:0000313" key="11">
    <source>
        <dbReference type="EMBL" id="SFE26029.1"/>
    </source>
</evidence>
<feature type="transmembrane region" description="Helical" evidence="9">
    <location>
        <begin position="471"/>
        <end position="493"/>
    </location>
</feature>
<gene>
    <name evidence="11" type="ORF">SAMN05216251_102300</name>
</gene>
<dbReference type="Gene3D" id="1.20.1720.10">
    <property type="entry name" value="Multidrug resistance protein D"/>
    <property type="match status" value="1"/>
</dbReference>
<keyword evidence="12" id="KW-1185">Reference proteome</keyword>
<evidence type="ECO:0000256" key="9">
    <source>
        <dbReference type="SAM" id="Phobius"/>
    </source>
</evidence>
<protein>
    <submittedName>
        <fullName evidence="11">Drug resistance transporter, EmrB/QacA subfamily</fullName>
    </submittedName>
</protein>
<feature type="region of interest" description="Disordered" evidence="8">
    <location>
        <begin position="497"/>
        <end position="549"/>
    </location>
</feature>
<keyword evidence="4 9" id="KW-0812">Transmembrane</keyword>
<evidence type="ECO:0000256" key="4">
    <source>
        <dbReference type="ARBA" id="ARBA00022692"/>
    </source>
</evidence>
<evidence type="ECO:0000256" key="6">
    <source>
        <dbReference type="ARBA" id="ARBA00023136"/>
    </source>
</evidence>
<keyword evidence="7" id="KW-0046">Antibiotic resistance</keyword>
<evidence type="ECO:0000313" key="12">
    <source>
        <dbReference type="Proteomes" id="UP000199323"/>
    </source>
</evidence>
<evidence type="ECO:0000256" key="7">
    <source>
        <dbReference type="ARBA" id="ARBA00023251"/>
    </source>
</evidence>
<dbReference type="InterPro" id="IPR036259">
    <property type="entry name" value="MFS_trans_sf"/>
</dbReference>
<dbReference type="SUPFAM" id="SSF103473">
    <property type="entry name" value="MFS general substrate transporter"/>
    <property type="match status" value="1"/>
</dbReference>
<evidence type="ECO:0000256" key="3">
    <source>
        <dbReference type="ARBA" id="ARBA00022475"/>
    </source>
</evidence>
<evidence type="ECO:0000256" key="8">
    <source>
        <dbReference type="SAM" id="MobiDB-lite"/>
    </source>
</evidence>
<feature type="compositionally biased region" description="Polar residues" evidence="8">
    <location>
        <begin position="518"/>
        <end position="530"/>
    </location>
</feature>
<dbReference type="GO" id="GO:0005886">
    <property type="term" value="C:plasma membrane"/>
    <property type="evidence" value="ECO:0007669"/>
    <property type="project" value="UniProtKB-SubCell"/>
</dbReference>
<feature type="transmembrane region" description="Helical" evidence="9">
    <location>
        <begin position="20"/>
        <end position="43"/>
    </location>
</feature>
<proteinExistence type="predicted"/>
<evidence type="ECO:0000259" key="10">
    <source>
        <dbReference type="PROSITE" id="PS50850"/>
    </source>
</evidence>
<feature type="transmembrane region" description="Helical" evidence="9">
    <location>
        <begin position="55"/>
        <end position="75"/>
    </location>
</feature>
<dbReference type="Pfam" id="PF07690">
    <property type="entry name" value="MFS_1"/>
    <property type="match status" value="1"/>
</dbReference>
<feature type="transmembrane region" description="Helical" evidence="9">
    <location>
        <begin position="362"/>
        <end position="380"/>
    </location>
</feature>
<dbReference type="EMBL" id="FONG01000002">
    <property type="protein sequence ID" value="SFE26029.1"/>
    <property type="molecule type" value="Genomic_DNA"/>
</dbReference>
<dbReference type="Proteomes" id="UP000199323">
    <property type="component" value="Unassembled WGS sequence"/>
</dbReference>
<name>A0A1I1Z2T3_9ACTN</name>
<dbReference type="GO" id="GO:0022857">
    <property type="term" value="F:transmembrane transporter activity"/>
    <property type="evidence" value="ECO:0007669"/>
    <property type="project" value="InterPro"/>
</dbReference>
<comment type="subcellular location">
    <subcellularLocation>
        <location evidence="1">Cell membrane</location>
        <topology evidence="1">Multi-pass membrane protein</topology>
    </subcellularLocation>
</comment>
<feature type="transmembrane region" description="Helical" evidence="9">
    <location>
        <begin position="230"/>
        <end position="248"/>
    </location>
</feature>
<dbReference type="PANTHER" id="PTHR42718">
    <property type="entry name" value="MAJOR FACILITATOR SUPERFAMILY MULTIDRUG TRANSPORTER MFSC"/>
    <property type="match status" value="1"/>
</dbReference>
<feature type="transmembrane region" description="Helical" evidence="9">
    <location>
        <begin position="298"/>
        <end position="320"/>
    </location>
</feature>
<dbReference type="InterPro" id="IPR011701">
    <property type="entry name" value="MFS"/>
</dbReference>
<feature type="transmembrane region" description="Helical" evidence="9">
    <location>
        <begin position="332"/>
        <end position="350"/>
    </location>
</feature>
<dbReference type="RefSeq" id="WP_322934419.1">
    <property type="nucleotide sequence ID" value="NZ_FONG01000002.1"/>
</dbReference>
<evidence type="ECO:0000256" key="2">
    <source>
        <dbReference type="ARBA" id="ARBA00022448"/>
    </source>
</evidence>
<dbReference type="CDD" id="cd17321">
    <property type="entry name" value="MFS_MMR_MDR_like"/>
    <property type="match status" value="1"/>
</dbReference>